<sequence length="36" mass="3684">SIRCIRKPASSCASCIWCVTACGSSPGRTTKPSPAT</sequence>
<protein>
    <submittedName>
        <fullName evidence="1">Heat stable enterotoxin</fullName>
    </submittedName>
</protein>
<dbReference type="InterPro" id="IPR012557">
    <property type="entry name" value="Heat-stable_enterotox_EAST1"/>
</dbReference>
<dbReference type="EMBL" id="AY667437">
    <property type="protein sequence ID" value="AAT77724.1"/>
    <property type="molecule type" value="Genomic_DNA"/>
</dbReference>
<proteinExistence type="predicted"/>
<accession>Q6BCH1</accession>
<dbReference type="AlphaFoldDB" id="Q6BCH1"/>
<evidence type="ECO:0000313" key="1">
    <source>
        <dbReference type="EMBL" id="AAT77724.1"/>
    </source>
</evidence>
<name>Q6BCH1_EDWIC</name>
<organism evidence="1">
    <name type="scientific">Edwardsiella ictaluri</name>
    <dbReference type="NCBI Taxonomy" id="67780"/>
    <lineage>
        <taxon>Bacteria</taxon>
        <taxon>Pseudomonadati</taxon>
        <taxon>Pseudomonadota</taxon>
        <taxon>Gammaproteobacteria</taxon>
        <taxon>Enterobacterales</taxon>
        <taxon>Hafniaceae</taxon>
        <taxon>Edwardsiella</taxon>
    </lineage>
</organism>
<feature type="non-terminal residue" evidence="1">
    <location>
        <position position="1"/>
    </location>
</feature>
<reference evidence="1" key="1">
    <citation type="submission" date="2004-06" db="EMBL/GenBank/DDBJ databases">
        <title>Identification of Virulence Factors Involved in the Pathogenesis of Edwardsiella ictaluri Using Signature Tagged Mutagenesis.</title>
        <authorList>
            <person name="Thune R.L."/>
            <person name="Fernandez D.H."/>
            <person name="Benoit J.L."/>
            <person name="Kelly-Smith M."/>
            <person name="Rogge M.L."/>
            <person name="Booth N.J."/>
            <person name="Bologna R.A."/>
        </authorList>
    </citation>
    <scope>NUCLEOTIDE SEQUENCE</scope>
</reference>
<dbReference type="Pfam" id="PF08090">
    <property type="entry name" value="Enterotoxin_HS1"/>
    <property type="match status" value="1"/>
</dbReference>